<dbReference type="Pfam" id="PF02880">
    <property type="entry name" value="PGM_PMM_III"/>
    <property type="match status" value="1"/>
</dbReference>
<keyword evidence="4 7" id="KW-0479">Metal-binding</keyword>
<sequence length="455" mass="50893">MRFGTDGWRAVIGEQFTFENVRKVAYAHGLVLQEEGKKRVVVGYDRRFLSKEFAQEVCKVFLTLGLEAYLSEEECTTPMVSFGVKYLGFDGGVMITASHNPGKYNGYKIKESFGGSAREEFVKKVEELANRTQEVKVDNKKPELIDLKGPYIKKVQELINLELFEEEDLLVHDAMHGSSAGLFSEALLNTPLSVVGIRTKRDPLFGGHPPEPIEKYLGPLFDKVRALGARVGIANDGDGDRVALCDEKGNFVNTQLIYVLLLLHLLKNKGLKDGVVVKTVSTSYLVDRICRAEGVKLLEVPVGFKHINDVLFREKVIFGGEESGGYGIIHFLPERDGLFSGLSLLELLYTKGKSLSQIVEEVFETYGSAYYLRHDLHAEEEKKNKLKELIKNPPSQIGGFKVKEVITKDGLKLVFEGDGWLLLRASGTEPLIRVYVEMPTQEQAKEVLKSALEML</sequence>
<feature type="domain" description="Alpha-D-phosphohexomutase alpha/beta/alpha" evidence="11">
    <location>
        <begin position="257"/>
        <end position="366"/>
    </location>
</feature>
<keyword evidence="5 7" id="KW-0460">Magnesium</keyword>
<dbReference type="PANTHER" id="PTHR45745">
    <property type="entry name" value="PHOSPHOMANNOMUTASE 45A"/>
    <property type="match status" value="1"/>
</dbReference>
<evidence type="ECO:0000313" key="12">
    <source>
        <dbReference type="EMBL" id="AHE95363.1"/>
    </source>
</evidence>
<comment type="cofactor">
    <cofactor evidence="1">
        <name>Mg(2+)</name>
        <dbReference type="ChEBI" id="CHEBI:18420"/>
    </cofactor>
</comment>
<dbReference type="PRINTS" id="PR00509">
    <property type="entry name" value="PGMPMM"/>
</dbReference>
<feature type="domain" description="Alpha-D-phosphohexomutase C-terminal" evidence="8">
    <location>
        <begin position="402"/>
        <end position="449"/>
    </location>
</feature>
<evidence type="ECO:0000256" key="7">
    <source>
        <dbReference type="RuleBase" id="RU004326"/>
    </source>
</evidence>
<evidence type="ECO:0000256" key="4">
    <source>
        <dbReference type="ARBA" id="ARBA00022723"/>
    </source>
</evidence>
<comment type="similarity">
    <text evidence="2 7">Belongs to the phosphohexose mutase family.</text>
</comment>
<evidence type="ECO:0000259" key="8">
    <source>
        <dbReference type="Pfam" id="PF00408"/>
    </source>
</evidence>
<reference evidence="12 13" key="1">
    <citation type="submission" date="2013-12" db="EMBL/GenBank/DDBJ databases">
        <authorList>
            <consortium name="DOE Joint Genome Institute"/>
            <person name="Eisen J."/>
            <person name="Huntemann M."/>
            <person name="Han J."/>
            <person name="Chen A."/>
            <person name="Kyrpides N."/>
            <person name="Mavromatis K."/>
            <person name="Markowitz V."/>
            <person name="Palaniappan K."/>
            <person name="Ivanova N."/>
            <person name="Schaumberg A."/>
            <person name="Pati A."/>
            <person name="Liolios K."/>
            <person name="Nordberg H.P."/>
            <person name="Cantor M.N."/>
            <person name="Hua S.X."/>
            <person name="Woyke T."/>
        </authorList>
    </citation>
    <scope>NUCLEOTIDE SEQUENCE [LARGE SCALE GENOMIC DNA]</scope>
    <source>
        <strain evidence="12 13">DSM 23557</strain>
    </source>
</reference>
<evidence type="ECO:0000259" key="11">
    <source>
        <dbReference type="Pfam" id="PF02880"/>
    </source>
</evidence>
<dbReference type="Pfam" id="PF02879">
    <property type="entry name" value="PGM_PMM_II"/>
    <property type="match status" value="1"/>
</dbReference>
<dbReference type="GO" id="GO:0005975">
    <property type="term" value="P:carbohydrate metabolic process"/>
    <property type="evidence" value="ECO:0007669"/>
    <property type="project" value="InterPro"/>
</dbReference>
<dbReference type="PANTHER" id="PTHR45745:SF1">
    <property type="entry name" value="PHOSPHOGLUCOMUTASE 2B-RELATED"/>
    <property type="match status" value="1"/>
</dbReference>
<keyword evidence="3" id="KW-0597">Phosphoprotein</keyword>
<dbReference type="EMBL" id="CP007028">
    <property type="protein sequence ID" value="AHE95363.1"/>
    <property type="molecule type" value="Genomic_DNA"/>
</dbReference>
<dbReference type="InterPro" id="IPR005844">
    <property type="entry name" value="A-D-PHexomutase_a/b/a-I"/>
</dbReference>
<dbReference type="Pfam" id="PF00408">
    <property type="entry name" value="PGM_PMM_IV"/>
    <property type="match status" value="1"/>
</dbReference>
<evidence type="ECO:0000256" key="3">
    <source>
        <dbReference type="ARBA" id="ARBA00022553"/>
    </source>
</evidence>
<evidence type="ECO:0000256" key="6">
    <source>
        <dbReference type="ARBA" id="ARBA00023235"/>
    </source>
</evidence>
<name>W0DEA2_9AQUI</name>
<dbReference type="InterPro" id="IPR016055">
    <property type="entry name" value="A-D-PHexomutase_a/b/a-I/II/III"/>
</dbReference>
<feature type="domain" description="Alpha-D-phosphohexomutase alpha/beta/alpha" evidence="9">
    <location>
        <begin position="2"/>
        <end position="134"/>
    </location>
</feature>
<evidence type="ECO:0000256" key="2">
    <source>
        <dbReference type="ARBA" id="ARBA00010231"/>
    </source>
</evidence>
<accession>W0DEA2</accession>
<dbReference type="GO" id="GO:0008973">
    <property type="term" value="F:phosphopentomutase activity"/>
    <property type="evidence" value="ECO:0007669"/>
    <property type="project" value="TreeGrafter"/>
</dbReference>
<evidence type="ECO:0000259" key="9">
    <source>
        <dbReference type="Pfam" id="PF02878"/>
    </source>
</evidence>
<dbReference type="InterPro" id="IPR005843">
    <property type="entry name" value="A-D-PHexomutase_C"/>
</dbReference>
<dbReference type="PATRIC" id="fig|75906.3.peg.74"/>
<dbReference type="CDD" id="cd05800">
    <property type="entry name" value="PGM_like2"/>
    <property type="match status" value="1"/>
</dbReference>
<dbReference type="Proteomes" id="UP000018914">
    <property type="component" value="Chromosome"/>
</dbReference>
<evidence type="ECO:0000313" key="13">
    <source>
        <dbReference type="Proteomes" id="UP000018914"/>
    </source>
</evidence>
<dbReference type="KEGG" id="trd:THERU_00395"/>
<protein>
    <submittedName>
        <fullName evidence="12">Phosphoglucomutase</fullName>
    </submittedName>
</protein>
<dbReference type="Gene3D" id="3.40.120.10">
    <property type="entry name" value="Alpha-D-Glucose-1,6-Bisphosphate, subunit A, domain 3"/>
    <property type="match status" value="3"/>
</dbReference>
<dbReference type="SUPFAM" id="SSF53738">
    <property type="entry name" value="Phosphoglucomutase, first 3 domains"/>
    <property type="match status" value="3"/>
</dbReference>
<dbReference type="InterPro" id="IPR005846">
    <property type="entry name" value="A-D-PHexomutase_a/b/a-III"/>
</dbReference>
<evidence type="ECO:0000259" key="10">
    <source>
        <dbReference type="Pfam" id="PF02879"/>
    </source>
</evidence>
<dbReference type="Gene3D" id="3.30.310.50">
    <property type="entry name" value="Alpha-D-phosphohexomutase, C-terminal domain"/>
    <property type="match status" value="1"/>
</dbReference>
<dbReference type="PROSITE" id="PS00710">
    <property type="entry name" value="PGM_PMM"/>
    <property type="match status" value="1"/>
</dbReference>
<feature type="domain" description="Alpha-D-phosphohexomutase alpha/beta/alpha" evidence="10">
    <location>
        <begin position="150"/>
        <end position="249"/>
    </location>
</feature>
<keyword evidence="13" id="KW-1185">Reference proteome</keyword>
<dbReference type="STRING" id="75906.THERU_00395"/>
<dbReference type="GO" id="GO:0000287">
    <property type="term" value="F:magnesium ion binding"/>
    <property type="evidence" value="ECO:0007669"/>
    <property type="project" value="InterPro"/>
</dbReference>
<dbReference type="eggNOG" id="COG1109">
    <property type="taxonomic scope" value="Bacteria"/>
</dbReference>
<evidence type="ECO:0000256" key="5">
    <source>
        <dbReference type="ARBA" id="ARBA00022842"/>
    </source>
</evidence>
<dbReference type="InterPro" id="IPR005845">
    <property type="entry name" value="A-D-PHexomutase_a/b/a-II"/>
</dbReference>
<proteinExistence type="inferred from homology"/>
<dbReference type="AlphaFoldDB" id="W0DEA2"/>
<dbReference type="GO" id="GO:0006166">
    <property type="term" value="P:purine ribonucleoside salvage"/>
    <property type="evidence" value="ECO:0007669"/>
    <property type="project" value="TreeGrafter"/>
</dbReference>
<dbReference type="InterPro" id="IPR005841">
    <property type="entry name" value="Alpha-D-phosphohexomutase_SF"/>
</dbReference>
<dbReference type="HOGENOM" id="CLU_016950_7_1_0"/>
<keyword evidence="6" id="KW-0413">Isomerase</keyword>
<dbReference type="InterPro" id="IPR016066">
    <property type="entry name" value="A-D-PHexomutase_CS"/>
</dbReference>
<dbReference type="SUPFAM" id="SSF55957">
    <property type="entry name" value="Phosphoglucomutase, C-terminal domain"/>
    <property type="match status" value="1"/>
</dbReference>
<dbReference type="Pfam" id="PF02878">
    <property type="entry name" value="PGM_PMM_I"/>
    <property type="match status" value="1"/>
</dbReference>
<evidence type="ECO:0000256" key="1">
    <source>
        <dbReference type="ARBA" id="ARBA00001946"/>
    </source>
</evidence>
<organism evidence="13">
    <name type="scientific">Thermocrinis ruber</name>
    <dbReference type="NCBI Taxonomy" id="75906"/>
    <lineage>
        <taxon>Bacteria</taxon>
        <taxon>Pseudomonadati</taxon>
        <taxon>Aquificota</taxon>
        <taxon>Aquificia</taxon>
        <taxon>Aquificales</taxon>
        <taxon>Aquificaceae</taxon>
        <taxon>Thermocrinis</taxon>
    </lineage>
</organism>
<gene>
    <name evidence="12" type="ORF">THERU_00395</name>
</gene>
<dbReference type="InterPro" id="IPR036900">
    <property type="entry name" value="A-D-PHexomutase_C_sf"/>
</dbReference>